<sequence>MPTTLAKVCIFLVLPIGAGILGLYSAYLKQFSEPDRKLTIEADFGLPFMLTLLLVVVVGFQTNGYNTSKVNPLIRWPKVKRTRKFIHKHVVKGQDDDDEKDAELKKNE</sequence>
<dbReference type="AlphaFoldDB" id="A0A448ZCE5"/>
<keyword evidence="1" id="KW-1133">Transmembrane helix</keyword>
<protein>
    <submittedName>
        <fullName evidence="2">Uncharacterized protein</fullName>
    </submittedName>
</protein>
<feature type="transmembrane region" description="Helical" evidence="1">
    <location>
        <begin position="5"/>
        <end position="24"/>
    </location>
</feature>
<keyword evidence="1" id="KW-0812">Transmembrane</keyword>
<accession>A0A448ZCE5</accession>
<dbReference type="EMBL" id="CAACVS010000231">
    <property type="protein sequence ID" value="VEU39702.1"/>
    <property type="molecule type" value="Genomic_DNA"/>
</dbReference>
<dbReference type="Proteomes" id="UP000291116">
    <property type="component" value="Unassembled WGS sequence"/>
</dbReference>
<evidence type="ECO:0000256" key="1">
    <source>
        <dbReference type="SAM" id="Phobius"/>
    </source>
</evidence>
<organism evidence="2 3">
    <name type="scientific">Pseudo-nitzschia multistriata</name>
    <dbReference type="NCBI Taxonomy" id="183589"/>
    <lineage>
        <taxon>Eukaryota</taxon>
        <taxon>Sar</taxon>
        <taxon>Stramenopiles</taxon>
        <taxon>Ochrophyta</taxon>
        <taxon>Bacillariophyta</taxon>
        <taxon>Bacillariophyceae</taxon>
        <taxon>Bacillariophycidae</taxon>
        <taxon>Bacillariales</taxon>
        <taxon>Bacillariaceae</taxon>
        <taxon>Pseudo-nitzschia</taxon>
    </lineage>
</organism>
<proteinExistence type="predicted"/>
<evidence type="ECO:0000313" key="3">
    <source>
        <dbReference type="Proteomes" id="UP000291116"/>
    </source>
</evidence>
<gene>
    <name evidence="2" type="ORF">PSNMU_V1.4_AUG-EV-PASAV3_0065590</name>
</gene>
<keyword evidence="1" id="KW-0472">Membrane</keyword>
<keyword evidence="3" id="KW-1185">Reference proteome</keyword>
<dbReference type="OrthoDB" id="43619at2759"/>
<feature type="transmembrane region" description="Helical" evidence="1">
    <location>
        <begin position="44"/>
        <end position="65"/>
    </location>
</feature>
<evidence type="ECO:0000313" key="2">
    <source>
        <dbReference type="EMBL" id="VEU39702.1"/>
    </source>
</evidence>
<reference evidence="2 3" key="1">
    <citation type="submission" date="2019-01" db="EMBL/GenBank/DDBJ databases">
        <authorList>
            <person name="Ferrante I. M."/>
        </authorList>
    </citation>
    <scope>NUCLEOTIDE SEQUENCE [LARGE SCALE GENOMIC DNA]</scope>
    <source>
        <strain evidence="2 3">B856</strain>
    </source>
</reference>
<name>A0A448ZCE5_9STRA</name>